<dbReference type="SUPFAM" id="SSF52540">
    <property type="entry name" value="P-loop containing nucleoside triphosphate hydrolases"/>
    <property type="match status" value="1"/>
</dbReference>
<dbReference type="AlphaFoldDB" id="A0A7J4JGM7"/>
<dbReference type="InterPro" id="IPR052156">
    <property type="entry name" value="BCAA_Transport_ATP-bd_LivF"/>
</dbReference>
<keyword evidence="4" id="KW-0067">ATP-binding</keyword>
<feature type="non-terminal residue" evidence="4">
    <location>
        <position position="43"/>
    </location>
</feature>
<reference evidence="5" key="1">
    <citation type="journal article" date="2020" name="bioRxiv">
        <title>A rank-normalized archaeal taxonomy based on genome phylogeny resolves widespread incomplete and uneven classifications.</title>
        <authorList>
            <person name="Rinke C."/>
            <person name="Chuvochina M."/>
            <person name="Mussig A.J."/>
            <person name="Chaumeil P.-A."/>
            <person name="Waite D.W."/>
            <person name="Whitman W.B."/>
            <person name="Parks D.H."/>
            <person name="Hugenholtz P."/>
        </authorList>
    </citation>
    <scope>NUCLEOTIDE SEQUENCE [LARGE SCALE GENOMIC DNA]</scope>
</reference>
<dbReference type="GO" id="GO:0005524">
    <property type="term" value="F:ATP binding"/>
    <property type="evidence" value="ECO:0007669"/>
    <property type="project" value="UniProtKB-KW"/>
</dbReference>
<keyword evidence="2" id="KW-0813">Transport</keyword>
<evidence type="ECO:0000256" key="1">
    <source>
        <dbReference type="ARBA" id="ARBA00005417"/>
    </source>
</evidence>
<sequence length="43" mass="4333">MSAALKIENLHAGYGKLPILNGVNLSVEAESITALIGPNGAGK</sequence>
<dbReference type="PANTHER" id="PTHR43820">
    <property type="entry name" value="HIGH-AFFINITY BRANCHED-CHAIN AMINO ACID TRANSPORT ATP-BINDING PROTEIN LIVF"/>
    <property type="match status" value="1"/>
</dbReference>
<dbReference type="PANTHER" id="PTHR43820:SF4">
    <property type="entry name" value="HIGH-AFFINITY BRANCHED-CHAIN AMINO ACID TRANSPORT ATP-BINDING PROTEIN LIVF"/>
    <property type="match status" value="1"/>
</dbReference>
<dbReference type="GO" id="GO:0015807">
    <property type="term" value="P:L-amino acid transport"/>
    <property type="evidence" value="ECO:0007669"/>
    <property type="project" value="TreeGrafter"/>
</dbReference>
<evidence type="ECO:0000313" key="5">
    <source>
        <dbReference type="Proteomes" id="UP000564964"/>
    </source>
</evidence>
<protein>
    <submittedName>
        <fullName evidence="4">ABC transporter ATP-binding protein</fullName>
    </submittedName>
</protein>
<proteinExistence type="inferred from homology"/>
<comment type="caution">
    <text evidence="4">The sequence shown here is derived from an EMBL/GenBank/DDBJ whole genome shotgun (WGS) entry which is preliminary data.</text>
</comment>
<gene>
    <name evidence="4" type="ORF">HA252_05860</name>
</gene>
<keyword evidence="4" id="KW-0547">Nucleotide-binding</keyword>
<keyword evidence="3" id="KW-0029">Amino-acid transport</keyword>
<evidence type="ECO:0000256" key="2">
    <source>
        <dbReference type="ARBA" id="ARBA00022448"/>
    </source>
</evidence>
<dbReference type="Proteomes" id="UP000564964">
    <property type="component" value="Unassembled WGS sequence"/>
</dbReference>
<dbReference type="GO" id="GO:0015658">
    <property type="term" value="F:branched-chain amino acid transmembrane transporter activity"/>
    <property type="evidence" value="ECO:0007669"/>
    <property type="project" value="TreeGrafter"/>
</dbReference>
<name>A0A7J4JGM7_9ARCH</name>
<accession>A0A7J4JGM7</accession>
<organism evidence="4 5">
    <name type="scientific">Candidatus Iainarchaeum sp</name>
    <dbReference type="NCBI Taxonomy" id="3101447"/>
    <lineage>
        <taxon>Archaea</taxon>
        <taxon>Candidatus Iainarchaeota</taxon>
        <taxon>Candidatus Iainarchaeia</taxon>
        <taxon>Candidatus Iainarchaeales</taxon>
        <taxon>Candidatus Iainarchaeaceae</taxon>
        <taxon>Candidatus Iainarchaeum</taxon>
    </lineage>
</organism>
<evidence type="ECO:0000313" key="4">
    <source>
        <dbReference type="EMBL" id="HIH16902.1"/>
    </source>
</evidence>
<dbReference type="InterPro" id="IPR027417">
    <property type="entry name" value="P-loop_NTPase"/>
</dbReference>
<comment type="similarity">
    <text evidence="1">Belongs to the ABC transporter superfamily.</text>
</comment>
<evidence type="ECO:0000256" key="3">
    <source>
        <dbReference type="ARBA" id="ARBA00022970"/>
    </source>
</evidence>
<dbReference type="Gene3D" id="3.40.50.300">
    <property type="entry name" value="P-loop containing nucleotide triphosphate hydrolases"/>
    <property type="match status" value="1"/>
</dbReference>
<dbReference type="EMBL" id="DUGH01000140">
    <property type="protein sequence ID" value="HIH16902.1"/>
    <property type="molecule type" value="Genomic_DNA"/>
</dbReference>